<evidence type="ECO:0000313" key="9">
    <source>
        <dbReference type="Proteomes" id="UP000592216"/>
    </source>
</evidence>
<evidence type="ECO:0000256" key="4">
    <source>
        <dbReference type="ARBA" id="ARBA00023163"/>
    </source>
</evidence>
<keyword evidence="3" id="KW-0238">DNA-binding</keyword>
<dbReference type="InterPro" id="IPR036388">
    <property type="entry name" value="WH-like_DNA-bd_sf"/>
</dbReference>
<evidence type="ECO:0000313" key="8">
    <source>
        <dbReference type="Proteomes" id="UP000523601"/>
    </source>
</evidence>
<dbReference type="RefSeq" id="WP_176855057.1">
    <property type="nucleotide sequence ID" value="NZ_JABCJD010000006.1"/>
</dbReference>
<proteinExistence type="inferred from homology"/>
<dbReference type="GO" id="GO:0006351">
    <property type="term" value="P:DNA-templated transcription"/>
    <property type="evidence" value="ECO:0007669"/>
    <property type="project" value="TreeGrafter"/>
</dbReference>
<evidence type="ECO:0000259" key="5">
    <source>
        <dbReference type="PROSITE" id="PS50931"/>
    </source>
</evidence>
<evidence type="ECO:0000313" key="6">
    <source>
        <dbReference type="EMBL" id="NVO24241.1"/>
    </source>
</evidence>
<dbReference type="Gene3D" id="1.10.10.10">
    <property type="entry name" value="Winged helix-like DNA-binding domain superfamily/Winged helix DNA-binding domain"/>
    <property type="match status" value="1"/>
</dbReference>
<dbReference type="Proteomes" id="UP000523601">
    <property type="component" value="Unassembled WGS sequence"/>
</dbReference>
<evidence type="ECO:0000256" key="3">
    <source>
        <dbReference type="ARBA" id="ARBA00023125"/>
    </source>
</evidence>
<dbReference type="AlphaFoldDB" id="A0A850QEE9"/>
<protein>
    <submittedName>
        <fullName evidence="6">LysR family transcriptional regulator</fullName>
    </submittedName>
</protein>
<dbReference type="Proteomes" id="UP000592216">
    <property type="component" value="Unassembled WGS sequence"/>
</dbReference>
<sequence>MVTSKVNWDDFRYVAALARHRSMNVAAKHLDINVATVSRRIHRISQDVGVKLFVQGRDGWRLTPEGRALMDVIEQFESNLARLGNNLPHLQSAAEKARVITSGFLATDYLTDQLGAFMERYPGIELEILCSSIEANFDREEVDVALRMNRPLDDTLMGHEVGKVHFCAVQKPESGSRDWIALSRELDWTPEMQAGYERFGRPPVMRVEDFSLAMDAAASTGLATIVPRLHLPSRSPLGIINGAHSVATRSLWAVYQEKRQRDPIVNAVVDWIAQSVAQRRLNETYIQQNNLDGKGAAAGYSAE</sequence>
<name>A0A850QEE9_9RHOB</name>
<gene>
    <name evidence="7" type="ORF">HJ526_13130</name>
    <name evidence="6" type="ORF">HJ536_12820</name>
</gene>
<dbReference type="InterPro" id="IPR036390">
    <property type="entry name" value="WH_DNA-bd_sf"/>
</dbReference>
<evidence type="ECO:0000256" key="2">
    <source>
        <dbReference type="ARBA" id="ARBA00023015"/>
    </source>
</evidence>
<dbReference type="EMBL" id="JABCJE010000005">
    <property type="protein sequence ID" value="NVO24241.1"/>
    <property type="molecule type" value="Genomic_DNA"/>
</dbReference>
<dbReference type="Gene3D" id="3.40.190.290">
    <property type="match status" value="1"/>
</dbReference>
<keyword evidence="2" id="KW-0805">Transcription regulation</keyword>
<dbReference type="InterPro" id="IPR005119">
    <property type="entry name" value="LysR_subst-bd"/>
</dbReference>
<dbReference type="PROSITE" id="PS50931">
    <property type="entry name" value="HTH_LYSR"/>
    <property type="match status" value="1"/>
</dbReference>
<comment type="similarity">
    <text evidence="1">Belongs to the LysR transcriptional regulatory family.</text>
</comment>
<dbReference type="PANTHER" id="PTHR30537">
    <property type="entry name" value="HTH-TYPE TRANSCRIPTIONAL REGULATOR"/>
    <property type="match status" value="1"/>
</dbReference>
<evidence type="ECO:0000256" key="1">
    <source>
        <dbReference type="ARBA" id="ARBA00009437"/>
    </source>
</evidence>
<evidence type="ECO:0000313" key="7">
    <source>
        <dbReference type="EMBL" id="NVO28370.1"/>
    </source>
</evidence>
<organism evidence="6 9">
    <name type="scientific">Donghicola mangrovi</name>
    <dbReference type="NCBI Taxonomy" id="2729614"/>
    <lineage>
        <taxon>Bacteria</taxon>
        <taxon>Pseudomonadati</taxon>
        <taxon>Pseudomonadota</taxon>
        <taxon>Alphaproteobacteria</taxon>
        <taxon>Rhodobacterales</taxon>
        <taxon>Roseobacteraceae</taxon>
        <taxon>Donghicola</taxon>
    </lineage>
</organism>
<feature type="domain" description="HTH lysR-type" evidence="5">
    <location>
        <begin position="6"/>
        <end position="63"/>
    </location>
</feature>
<dbReference type="GO" id="GO:0043565">
    <property type="term" value="F:sequence-specific DNA binding"/>
    <property type="evidence" value="ECO:0007669"/>
    <property type="project" value="TreeGrafter"/>
</dbReference>
<dbReference type="EMBL" id="JABCJD010000006">
    <property type="protein sequence ID" value="NVO28370.1"/>
    <property type="molecule type" value="Genomic_DNA"/>
</dbReference>
<dbReference type="PANTHER" id="PTHR30537:SF3">
    <property type="entry name" value="TRANSCRIPTIONAL REGULATORY PROTEIN"/>
    <property type="match status" value="1"/>
</dbReference>
<dbReference type="SUPFAM" id="SSF53850">
    <property type="entry name" value="Periplasmic binding protein-like II"/>
    <property type="match status" value="1"/>
</dbReference>
<dbReference type="SUPFAM" id="SSF46785">
    <property type="entry name" value="Winged helix' DNA-binding domain"/>
    <property type="match status" value="1"/>
</dbReference>
<accession>A0A850QEE9</accession>
<dbReference type="Pfam" id="PF00126">
    <property type="entry name" value="HTH_1"/>
    <property type="match status" value="1"/>
</dbReference>
<dbReference type="GO" id="GO:0003700">
    <property type="term" value="F:DNA-binding transcription factor activity"/>
    <property type="evidence" value="ECO:0007669"/>
    <property type="project" value="InterPro"/>
</dbReference>
<dbReference type="InterPro" id="IPR000847">
    <property type="entry name" value="LysR_HTH_N"/>
</dbReference>
<dbReference type="Pfam" id="PF03466">
    <property type="entry name" value="LysR_substrate"/>
    <property type="match status" value="1"/>
</dbReference>
<keyword evidence="8" id="KW-1185">Reference proteome</keyword>
<comment type="caution">
    <text evidence="6">The sequence shown here is derived from an EMBL/GenBank/DDBJ whole genome shotgun (WGS) entry which is preliminary data.</text>
</comment>
<reference evidence="8 9" key="1">
    <citation type="submission" date="2020-04" db="EMBL/GenBank/DDBJ databases">
        <title>Donghicola sp., a member of the Rhodobacteraceae family isolated from mangrove forest in Thailand.</title>
        <authorList>
            <person name="Charoenyingcharoen P."/>
            <person name="Yukphan P."/>
        </authorList>
    </citation>
    <scope>NUCLEOTIDE SEQUENCE [LARGE SCALE GENOMIC DNA]</scope>
    <source>
        <strain evidence="6 9">B5-SW-15</strain>
        <strain evidence="7 8">C2-DW-16</strain>
    </source>
</reference>
<dbReference type="InterPro" id="IPR058163">
    <property type="entry name" value="LysR-type_TF_proteobact-type"/>
</dbReference>
<keyword evidence="4" id="KW-0804">Transcription</keyword>